<name>A0ABS6T0Q6_9RHOB</name>
<keyword evidence="3" id="KW-0808">Transferase</keyword>
<keyword evidence="5" id="KW-1185">Reference proteome</keyword>
<dbReference type="Proteomes" id="UP000756530">
    <property type="component" value="Unassembled WGS sequence"/>
</dbReference>
<dbReference type="CDD" id="cd03801">
    <property type="entry name" value="GT4_PimA-like"/>
    <property type="match status" value="1"/>
</dbReference>
<keyword evidence="2" id="KW-0328">Glycosyltransferase</keyword>
<organism evidence="4 5">
    <name type="scientific">Maritimibacter dapengensis</name>
    <dbReference type="NCBI Taxonomy" id="2836868"/>
    <lineage>
        <taxon>Bacteria</taxon>
        <taxon>Pseudomonadati</taxon>
        <taxon>Pseudomonadota</taxon>
        <taxon>Alphaproteobacteria</taxon>
        <taxon>Rhodobacterales</taxon>
        <taxon>Roseobacteraceae</taxon>
        <taxon>Maritimibacter</taxon>
    </lineage>
</organism>
<comment type="similarity">
    <text evidence="1">Belongs to the glycosyltransferase group 1 family. Glycosyltransferase 4 subfamily.</text>
</comment>
<evidence type="ECO:0000313" key="4">
    <source>
        <dbReference type="EMBL" id="MBV7377957.1"/>
    </source>
</evidence>
<dbReference type="RefSeq" id="WP_218390818.1">
    <property type="nucleotide sequence ID" value="NZ_JAHUZE010000001.1"/>
</dbReference>
<dbReference type="Pfam" id="PF13692">
    <property type="entry name" value="Glyco_trans_1_4"/>
    <property type="match status" value="1"/>
</dbReference>
<accession>A0ABS6T0Q6</accession>
<evidence type="ECO:0000256" key="1">
    <source>
        <dbReference type="ARBA" id="ARBA00009481"/>
    </source>
</evidence>
<sequence>MRDTILLCGGFELDRNGASALRALSIAKLYERIGYRVVVLGKFDTAPGTRANGGHERLLQGVTCRDIRQPCPGRTPRFYPVSAEAIDDVARTTGTHRVRAIQFYNYPARGLVAGLHLCRRIGAAPILDCTEWPRWEGRRFRRNLYRRAGIETRMRALTRVAGNVICASDWFRGRLPRQHTIRLPFVLDTARPEWMKAPLPTRFDAPARFIYSGSPGVGMAKDRLPLIIDALDSLASENLAFQCDILGITRDEYLRDAPQHRRAIERLAGEVRFHGRVSHATSLDMLRRADFSVFFRKPDRVAHTGFATKFVEAHTLGIPVVTNATSDIPRYLTDGKNGFLAPGIAPDQIAGALRDAVTLSPTGRQEMRRVCLAQNAFEMDLWQRDASRFLDGLRGLA</sequence>
<dbReference type="PANTHER" id="PTHR12526:SF640">
    <property type="entry name" value="COLANIC ACID BIOSYNTHESIS GLYCOSYLTRANSFERASE WCAL-RELATED"/>
    <property type="match status" value="1"/>
</dbReference>
<dbReference type="EMBL" id="JAHUZE010000001">
    <property type="protein sequence ID" value="MBV7377957.1"/>
    <property type="molecule type" value="Genomic_DNA"/>
</dbReference>
<reference evidence="4 5" key="1">
    <citation type="submission" date="2021-05" db="EMBL/GenBank/DDBJ databases">
        <title>Culturable bacteria isolated from Daya Bay.</title>
        <authorList>
            <person name="Zheng W."/>
            <person name="Yu S."/>
            <person name="Huang Y."/>
        </authorList>
    </citation>
    <scope>NUCLEOTIDE SEQUENCE [LARGE SCALE GENOMIC DNA]</scope>
    <source>
        <strain evidence="4 5">DP4N28-5</strain>
    </source>
</reference>
<dbReference type="PANTHER" id="PTHR12526">
    <property type="entry name" value="GLYCOSYLTRANSFERASE"/>
    <property type="match status" value="1"/>
</dbReference>
<proteinExistence type="inferred from homology"/>
<comment type="caution">
    <text evidence="4">The sequence shown here is derived from an EMBL/GenBank/DDBJ whole genome shotgun (WGS) entry which is preliminary data.</text>
</comment>
<protein>
    <submittedName>
        <fullName evidence="4">Glycosyltransferase family 4 protein</fullName>
    </submittedName>
</protein>
<evidence type="ECO:0000256" key="2">
    <source>
        <dbReference type="ARBA" id="ARBA00022676"/>
    </source>
</evidence>
<evidence type="ECO:0000313" key="5">
    <source>
        <dbReference type="Proteomes" id="UP000756530"/>
    </source>
</evidence>
<gene>
    <name evidence="4" type="ORF">KJP28_03390</name>
</gene>
<evidence type="ECO:0000256" key="3">
    <source>
        <dbReference type="ARBA" id="ARBA00022679"/>
    </source>
</evidence>